<evidence type="ECO:0000259" key="1">
    <source>
        <dbReference type="Pfam" id="PF07731"/>
    </source>
</evidence>
<dbReference type="EMBL" id="FOSW01000005">
    <property type="protein sequence ID" value="SFK97945.1"/>
    <property type="molecule type" value="Genomic_DNA"/>
</dbReference>
<organism evidence="3 4">
    <name type="scientific">Geodermatophilus ruber</name>
    <dbReference type="NCBI Taxonomy" id="504800"/>
    <lineage>
        <taxon>Bacteria</taxon>
        <taxon>Bacillati</taxon>
        <taxon>Actinomycetota</taxon>
        <taxon>Actinomycetes</taxon>
        <taxon>Geodermatophilales</taxon>
        <taxon>Geodermatophilaceae</taxon>
        <taxon>Geodermatophilus</taxon>
    </lineage>
</organism>
<feature type="domain" description="Plastocyanin-like" evidence="1">
    <location>
        <begin position="265"/>
        <end position="320"/>
    </location>
</feature>
<feature type="domain" description="Plastocyanin-like" evidence="2">
    <location>
        <begin position="75"/>
        <end position="162"/>
    </location>
</feature>
<dbReference type="AlphaFoldDB" id="A0A1I4DWY4"/>
<name>A0A1I4DWY4_9ACTN</name>
<dbReference type="GO" id="GO:0016491">
    <property type="term" value="F:oxidoreductase activity"/>
    <property type="evidence" value="ECO:0007669"/>
    <property type="project" value="InterPro"/>
</dbReference>
<reference evidence="3 4" key="1">
    <citation type="submission" date="2016-10" db="EMBL/GenBank/DDBJ databases">
        <authorList>
            <person name="de Groot N.N."/>
        </authorList>
    </citation>
    <scope>NUCLEOTIDE SEQUENCE [LARGE SCALE GENOMIC DNA]</scope>
    <source>
        <strain evidence="3 4">DSM 45317</strain>
    </source>
</reference>
<dbReference type="InterPro" id="IPR011707">
    <property type="entry name" value="Cu-oxidase-like_N"/>
</dbReference>
<dbReference type="Pfam" id="PF07731">
    <property type="entry name" value="Cu-oxidase_2"/>
    <property type="match status" value="1"/>
</dbReference>
<dbReference type="Gene3D" id="2.60.40.420">
    <property type="entry name" value="Cupredoxins - blue copper proteins"/>
    <property type="match status" value="2"/>
</dbReference>
<dbReference type="Pfam" id="PF07732">
    <property type="entry name" value="Cu-oxidase_3"/>
    <property type="match status" value="1"/>
</dbReference>
<dbReference type="SUPFAM" id="SSF49503">
    <property type="entry name" value="Cupredoxins"/>
    <property type="match status" value="2"/>
</dbReference>
<sequence length="361" mass="37513">MDATETLASRRTALKYGLGTAATLVLVGSGLLASAERAAADVVNAQLFALNGERVMIDGLVVPVLGFGSAPDRVEIPGGRLEVETGDTVNLTLTNGTGRQIGLTVPGIPGVPGTPVPPGASRTISFTAPDRPGTFVYIGTIDGSADTGRALGAAGALVVRARGAAGSIEANFPGALARARRQPLFGTQAAAIPTEIVQERTWLFAELNPATARDLAGGRVALPSDPEPEYFLINGVSGMLAVEDPATFLEGRAGGLGRPGDATLVRMIDTGRAPRSVHFHGNHFWVLSHPDAPWLVGAFKDTVRIPPGTVVDVLFPMETPPDSMPVVERAQKYVVHDHIEMAETASGGHYAGGMVSESVFD</sequence>
<dbReference type="RefSeq" id="WP_177212736.1">
    <property type="nucleotide sequence ID" value="NZ_FOSW01000005.1"/>
</dbReference>
<dbReference type="STRING" id="504800.SAMN04488085_10595"/>
<keyword evidence="4" id="KW-1185">Reference proteome</keyword>
<dbReference type="GO" id="GO:0005507">
    <property type="term" value="F:copper ion binding"/>
    <property type="evidence" value="ECO:0007669"/>
    <property type="project" value="InterPro"/>
</dbReference>
<evidence type="ECO:0000313" key="3">
    <source>
        <dbReference type="EMBL" id="SFK97945.1"/>
    </source>
</evidence>
<gene>
    <name evidence="3" type="ORF">SAMN04488085_10595</name>
</gene>
<dbReference type="InterPro" id="IPR008972">
    <property type="entry name" value="Cupredoxin"/>
</dbReference>
<dbReference type="PROSITE" id="PS51318">
    <property type="entry name" value="TAT"/>
    <property type="match status" value="1"/>
</dbReference>
<dbReference type="Proteomes" id="UP000199152">
    <property type="component" value="Unassembled WGS sequence"/>
</dbReference>
<dbReference type="InParanoid" id="A0A1I4DWY4"/>
<evidence type="ECO:0000313" key="4">
    <source>
        <dbReference type="Proteomes" id="UP000199152"/>
    </source>
</evidence>
<evidence type="ECO:0000259" key="2">
    <source>
        <dbReference type="Pfam" id="PF07732"/>
    </source>
</evidence>
<protein>
    <submittedName>
        <fullName evidence="3">Multicopper oxidase</fullName>
    </submittedName>
</protein>
<accession>A0A1I4DWY4</accession>
<dbReference type="InterPro" id="IPR011706">
    <property type="entry name" value="Cu-oxidase_C"/>
</dbReference>
<dbReference type="InterPro" id="IPR006311">
    <property type="entry name" value="TAT_signal"/>
</dbReference>
<proteinExistence type="predicted"/>